<keyword evidence="2" id="KW-1185">Reference proteome</keyword>
<dbReference type="AlphaFoldDB" id="A0AAQ2Z572"/>
<dbReference type="EMBL" id="LR027880">
    <property type="protein sequence ID" value="VCV20650.1"/>
    <property type="molecule type" value="Genomic_DNA"/>
</dbReference>
<reference evidence="1 2" key="1">
    <citation type="submission" date="2018-09" db="EMBL/GenBank/DDBJ databases">
        <authorList>
            <person name="Petit M.-A."/>
            <person name="Lossouarn J."/>
        </authorList>
    </citation>
    <scope>NUCLEOTIDE SEQUENCE [LARGE SCALE GENOMIC DNA]</scope>
    <source>
        <strain evidence="1 2">L1-82</strain>
    </source>
</reference>
<evidence type="ECO:0000313" key="1">
    <source>
        <dbReference type="EMBL" id="VCV20650.1"/>
    </source>
</evidence>
<evidence type="ECO:0000313" key="2">
    <source>
        <dbReference type="Proteomes" id="UP000294398"/>
    </source>
</evidence>
<accession>A0AAQ2Z572</accession>
<gene>
    <name evidence="1" type="ORF">RIL182_00505</name>
</gene>
<dbReference type="Proteomes" id="UP000294398">
    <property type="component" value="Chromosome"/>
</dbReference>
<name>A0AAQ2Z572_9FIRM</name>
<proteinExistence type="predicted"/>
<sequence length="129" mass="14850">MNRRVPNGTHGGVRGREITQISLLLDYESMTNTQMIVGSLPEIFEQDPRCYIMTIDDLEMLLATYKKDKSRFDDVVKALVENKRGGNDYKSVLEILNIYQAVGDMHFIGERDYFNKIAEKLKKELGTDQ</sequence>
<organism evidence="1 2">
    <name type="scientific">Roseburia intestinalis L1-82</name>
    <dbReference type="NCBI Taxonomy" id="536231"/>
    <lineage>
        <taxon>Bacteria</taxon>
        <taxon>Bacillati</taxon>
        <taxon>Bacillota</taxon>
        <taxon>Clostridia</taxon>
        <taxon>Lachnospirales</taxon>
        <taxon>Lachnospiraceae</taxon>
        <taxon>Roseburia</taxon>
    </lineage>
</organism>
<protein>
    <submittedName>
        <fullName evidence="1">Uncharacterized protein</fullName>
    </submittedName>
</protein>